<evidence type="ECO:0000313" key="2">
    <source>
        <dbReference type="Proteomes" id="UP001215280"/>
    </source>
</evidence>
<sequence length="168" mass="18965">VSAPPPCPPKAEEWFAHALTEMTQRNLGGHFNAALAAWTRLESACKFASPSHKLSAMGRPKQVSQWIQGARGHRGQPAPIVTKPREYEGIWWGWWDSLQPEWRKKGEDGTWEVGESYGEWDDALLHWGPNGLLSVIASLYFWGCAVVDSPDLAERWERAVNDVSWVLE</sequence>
<dbReference type="EMBL" id="JARJLG010000365">
    <property type="protein sequence ID" value="KAJ7714670.1"/>
    <property type="molecule type" value="Genomic_DNA"/>
</dbReference>
<gene>
    <name evidence="1" type="ORF">DFH07DRAFT_697438</name>
</gene>
<organism evidence="1 2">
    <name type="scientific">Mycena maculata</name>
    <dbReference type="NCBI Taxonomy" id="230809"/>
    <lineage>
        <taxon>Eukaryota</taxon>
        <taxon>Fungi</taxon>
        <taxon>Dikarya</taxon>
        <taxon>Basidiomycota</taxon>
        <taxon>Agaricomycotina</taxon>
        <taxon>Agaricomycetes</taxon>
        <taxon>Agaricomycetidae</taxon>
        <taxon>Agaricales</taxon>
        <taxon>Marasmiineae</taxon>
        <taxon>Mycenaceae</taxon>
        <taxon>Mycena</taxon>
    </lineage>
</organism>
<keyword evidence="2" id="KW-1185">Reference proteome</keyword>
<comment type="caution">
    <text evidence="1">The sequence shown here is derived from an EMBL/GenBank/DDBJ whole genome shotgun (WGS) entry which is preliminary data.</text>
</comment>
<proteinExistence type="predicted"/>
<evidence type="ECO:0000313" key="1">
    <source>
        <dbReference type="EMBL" id="KAJ7714670.1"/>
    </source>
</evidence>
<feature type="non-terminal residue" evidence="1">
    <location>
        <position position="168"/>
    </location>
</feature>
<dbReference type="AlphaFoldDB" id="A0AAD7MF39"/>
<name>A0AAD7MF39_9AGAR</name>
<reference evidence="1" key="1">
    <citation type="submission" date="2023-03" db="EMBL/GenBank/DDBJ databases">
        <title>Massive genome expansion in bonnet fungi (Mycena s.s.) driven by repeated elements and novel gene families across ecological guilds.</title>
        <authorList>
            <consortium name="Lawrence Berkeley National Laboratory"/>
            <person name="Harder C.B."/>
            <person name="Miyauchi S."/>
            <person name="Viragh M."/>
            <person name="Kuo A."/>
            <person name="Thoen E."/>
            <person name="Andreopoulos B."/>
            <person name="Lu D."/>
            <person name="Skrede I."/>
            <person name="Drula E."/>
            <person name="Henrissat B."/>
            <person name="Morin E."/>
            <person name="Kohler A."/>
            <person name="Barry K."/>
            <person name="LaButti K."/>
            <person name="Morin E."/>
            <person name="Salamov A."/>
            <person name="Lipzen A."/>
            <person name="Mereny Z."/>
            <person name="Hegedus B."/>
            <person name="Baldrian P."/>
            <person name="Stursova M."/>
            <person name="Weitz H."/>
            <person name="Taylor A."/>
            <person name="Grigoriev I.V."/>
            <person name="Nagy L.G."/>
            <person name="Martin F."/>
            <person name="Kauserud H."/>
        </authorList>
    </citation>
    <scope>NUCLEOTIDE SEQUENCE</scope>
    <source>
        <strain evidence="1">CBHHK188m</strain>
    </source>
</reference>
<dbReference type="Proteomes" id="UP001215280">
    <property type="component" value="Unassembled WGS sequence"/>
</dbReference>
<feature type="non-terminal residue" evidence="1">
    <location>
        <position position="1"/>
    </location>
</feature>
<protein>
    <submittedName>
        <fullName evidence="1">Uncharacterized protein</fullName>
    </submittedName>
</protein>
<accession>A0AAD7MF39</accession>